<reference evidence="2 3" key="1">
    <citation type="submission" date="2019-08" db="EMBL/GenBank/DDBJ databases">
        <title>Actinomadura sp. nov. CYP1-5 isolated from mountain soil.</title>
        <authorList>
            <person name="Songsumanus A."/>
            <person name="Kuncharoen N."/>
            <person name="Kudo T."/>
            <person name="Yuki M."/>
            <person name="Igarashi Y."/>
            <person name="Tanasupawat S."/>
        </authorList>
    </citation>
    <scope>NUCLEOTIDE SEQUENCE [LARGE SCALE GENOMIC DNA]</scope>
    <source>
        <strain evidence="2 3">GKU157</strain>
    </source>
</reference>
<feature type="signal peptide" evidence="1">
    <location>
        <begin position="1"/>
        <end position="23"/>
    </location>
</feature>
<dbReference type="SUPFAM" id="SSF50956">
    <property type="entry name" value="Thermostable phytase (3-phytase)"/>
    <property type="match status" value="1"/>
</dbReference>
<protein>
    <recommendedName>
        <fullName evidence="4">Secreted protein</fullName>
    </recommendedName>
</protein>
<evidence type="ECO:0008006" key="4">
    <source>
        <dbReference type="Google" id="ProtNLM"/>
    </source>
</evidence>
<feature type="chain" id="PRO_5022899526" description="Secreted protein" evidence="1">
    <location>
        <begin position="24"/>
        <end position="401"/>
    </location>
</feature>
<evidence type="ECO:0000256" key="1">
    <source>
        <dbReference type="SAM" id="SignalP"/>
    </source>
</evidence>
<comment type="caution">
    <text evidence="2">The sequence shown here is derived from an EMBL/GenBank/DDBJ whole genome shotgun (WGS) entry which is preliminary data.</text>
</comment>
<keyword evidence="1" id="KW-0732">Signal</keyword>
<evidence type="ECO:0000313" key="3">
    <source>
        <dbReference type="Proteomes" id="UP000322634"/>
    </source>
</evidence>
<sequence>MTNSRWCLAAVPLVAAAPGVAYAAPPRPAPAAESAVEAAAPNPRDFDLRRGSDRGPAIRELGRRLHRSSVGGLLASSGQRRFGHGCAGPAAVPARSLVYCFDRHDTDTDDWVPQGVSSVSDAVAGERWTGGSRPMLVSWHNGGRIRLTVVDPDRRSYRHVLLVEPKLEGGKATYSDIGIHAGGIAWYGNRLYVADTRHGIREFDLRQIYDLARSRGGVAGHSERVGLQSGKYYAHGFRFLMPQTGSWRFARGNTGGKCRGTGPLRMSWVAVDRTASRHVLIAGEYCRPGTPRGRVVTWPLSALSRSSGTVRPDWGATLPGYRIQGGVRANGHWWFTQNRGKERGLLLVTRRDGSGWDRVQRHTISHGPEDLSCYRGQHRVWTVAEHARKRALWGFRADACG</sequence>
<gene>
    <name evidence="2" type="ORF">FXF65_18610</name>
</gene>
<dbReference type="OrthoDB" id="618894at2"/>
<organism evidence="2 3">
    <name type="scientific">Actinomadura syzygii</name>
    <dbReference type="NCBI Taxonomy" id="1427538"/>
    <lineage>
        <taxon>Bacteria</taxon>
        <taxon>Bacillati</taxon>
        <taxon>Actinomycetota</taxon>
        <taxon>Actinomycetes</taxon>
        <taxon>Streptosporangiales</taxon>
        <taxon>Thermomonosporaceae</taxon>
        <taxon>Actinomadura</taxon>
    </lineage>
</organism>
<accession>A0A5D0U7R9</accession>
<keyword evidence="3" id="KW-1185">Reference proteome</keyword>
<proteinExistence type="predicted"/>
<dbReference type="AlphaFoldDB" id="A0A5D0U7R9"/>
<dbReference type="RefSeq" id="WP_148351240.1">
    <property type="nucleotide sequence ID" value="NZ_VSFF01000007.1"/>
</dbReference>
<name>A0A5D0U7R9_9ACTN</name>
<evidence type="ECO:0000313" key="2">
    <source>
        <dbReference type="EMBL" id="TYC13692.1"/>
    </source>
</evidence>
<dbReference type="Proteomes" id="UP000322634">
    <property type="component" value="Unassembled WGS sequence"/>
</dbReference>
<dbReference type="EMBL" id="VSFF01000007">
    <property type="protein sequence ID" value="TYC13692.1"/>
    <property type="molecule type" value="Genomic_DNA"/>
</dbReference>